<organism evidence="3 4">
    <name type="scientific">Colletotrichum karsti</name>
    <dbReference type="NCBI Taxonomy" id="1095194"/>
    <lineage>
        <taxon>Eukaryota</taxon>
        <taxon>Fungi</taxon>
        <taxon>Dikarya</taxon>
        <taxon>Ascomycota</taxon>
        <taxon>Pezizomycotina</taxon>
        <taxon>Sordariomycetes</taxon>
        <taxon>Hypocreomycetidae</taxon>
        <taxon>Glomerellales</taxon>
        <taxon>Glomerellaceae</taxon>
        <taxon>Colletotrichum</taxon>
        <taxon>Colletotrichum boninense species complex</taxon>
    </lineage>
</organism>
<evidence type="ECO:0000313" key="4">
    <source>
        <dbReference type="Proteomes" id="UP000781932"/>
    </source>
</evidence>
<sequence length="695" mass="77863">MSDPAKYTIGWVCAVVAEYVAAQTFLDEKHDHAERVSQHDNNEYTLGRMGAHNVVIAVLPLGEYGISSAASVARDMVHSFPNIRVGLMVGIAGGAPTAEKDIRLGDVVVSSPSGGHGGVLQYDFGKAIQGREFLMTGFLDQPPSVLRTAVAGLQADFEQTDDGLNEMVEMALINRPRKMVKKYGRPPLEMDKLFRSDIVSGDDGPILNPTEDMFIARPPRTDDDDDPAVHFGTIASANRLMKDAEVRDKLATEHGVLCFEMEAAGLMNHFPCLVIRGICDYSDSHKNKDWQGYAAMTAAAYAKALICRIQTTKLEAERKVREEIASVRQELEDHVDDTLLSKLTVAEGANFRDYHDEHEPRCHPETRIALLQEIQAWARSSHDRRIYWLHGPAGTGKSTISRTVVSSLFKDNLLGATFFFKRASHVPELLQFIVKAIKATDDISSKSIAEQFLKLVLGPLSEARSVSNKRFVIVIDALDECAIEDDVSLLVSRLSELVKSEISNVRIFITSRPDIASQYAFHGIHGYYQEILLQDVTRNMITHDITVFLQDELSRIRSRWNTRTPLEQLDADWPGSERIEELARRAVPLFIFAATACRFIQDYDFGSPEKQLARFIDAARDCGINDKLGPTYMPVLRQFQANRTKSEKRQLMAMFQRVVAIKCKASSIVYGLYLRACETLILRFNSFIFLSATFF</sequence>
<dbReference type="GO" id="GO:0009116">
    <property type="term" value="P:nucleoside metabolic process"/>
    <property type="evidence" value="ECO:0007669"/>
    <property type="project" value="InterPro"/>
</dbReference>
<keyword evidence="4" id="KW-1185">Reference proteome</keyword>
<dbReference type="AlphaFoldDB" id="A0A9P6HXF7"/>
<reference evidence="3" key="1">
    <citation type="submission" date="2020-03" db="EMBL/GenBank/DDBJ databases">
        <authorList>
            <person name="He L."/>
        </authorList>
    </citation>
    <scope>NUCLEOTIDE SEQUENCE</scope>
    <source>
        <strain evidence="3">CkLH20</strain>
    </source>
</reference>
<dbReference type="GO" id="GO:0003824">
    <property type="term" value="F:catalytic activity"/>
    <property type="evidence" value="ECO:0007669"/>
    <property type="project" value="InterPro"/>
</dbReference>
<dbReference type="OrthoDB" id="1577640at2759"/>
<proteinExistence type="predicted"/>
<dbReference type="InterPro" id="IPR053137">
    <property type="entry name" value="NLR-like"/>
</dbReference>
<dbReference type="PROSITE" id="PS50837">
    <property type="entry name" value="NACHT"/>
    <property type="match status" value="1"/>
</dbReference>
<gene>
    <name evidence="3" type="ORF">CkaCkLH20_10756</name>
</gene>
<dbReference type="GeneID" id="62166544"/>
<evidence type="ECO:0000259" key="2">
    <source>
        <dbReference type="PROSITE" id="PS50837"/>
    </source>
</evidence>
<dbReference type="Gene3D" id="3.40.50.300">
    <property type="entry name" value="P-loop containing nucleotide triphosphate hydrolases"/>
    <property type="match status" value="1"/>
</dbReference>
<comment type="caution">
    <text evidence="3">The sequence shown here is derived from an EMBL/GenBank/DDBJ whole genome shotgun (WGS) entry which is preliminary data.</text>
</comment>
<feature type="domain" description="NACHT" evidence="2">
    <location>
        <begin position="385"/>
        <end position="514"/>
    </location>
</feature>
<dbReference type="Gene3D" id="3.40.50.1580">
    <property type="entry name" value="Nucleoside phosphorylase domain"/>
    <property type="match status" value="1"/>
</dbReference>
<dbReference type="SUPFAM" id="SSF52540">
    <property type="entry name" value="P-loop containing nucleoside triphosphate hydrolases"/>
    <property type="match status" value="1"/>
</dbReference>
<name>A0A9P6HXF7_9PEZI</name>
<evidence type="ECO:0000256" key="1">
    <source>
        <dbReference type="ARBA" id="ARBA00022737"/>
    </source>
</evidence>
<evidence type="ECO:0000313" key="3">
    <source>
        <dbReference type="EMBL" id="KAF9871822.1"/>
    </source>
</evidence>
<accession>A0A9P6HXF7</accession>
<protein>
    <submittedName>
        <fullName evidence="3">G-protein beta wd-40 repeats containing</fullName>
    </submittedName>
</protein>
<dbReference type="InterPro" id="IPR056884">
    <property type="entry name" value="NPHP3-like_N"/>
</dbReference>
<dbReference type="EMBL" id="JAATWM020000042">
    <property type="protein sequence ID" value="KAF9871822.1"/>
    <property type="molecule type" value="Genomic_DNA"/>
</dbReference>
<dbReference type="SUPFAM" id="SSF53167">
    <property type="entry name" value="Purine and uridine phosphorylases"/>
    <property type="match status" value="1"/>
</dbReference>
<reference evidence="3" key="2">
    <citation type="submission" date="2020-11" db="EMBL/GenBank/DDBJ databases">
        <title>Whole genome sequencing of Colletotrichum sp.</title>
        <authorList>
            <person name="Li H."/>
        </authorList>
    </citation>
    <scope>NUCLEOTIDE SEQUENCE</scope>
    <source>
        <strain evidence="3">CkLH20</strain>
    </source>
</reference>
<keyword evidence="1" id="KW-0677">Repeat</keyword>
<dbReference type="Pfam" id="PF24883">
    <property type="entry name" value="NPHP3_N"/>
    <property type="match status" value="2"/>
</dbReference>
<dbReference type="PANTHER" id="PTHR46082:SF11">
    <property type="entry name" value="AAA+ ATPASE DOMAIN-CONTAINING PROTEIN-RELATED"/>
    <property type="match status" value="1"/>
</dbReference>
<dbReference type="InterPro" id="IPR035994">
    <property type="entry name" value="Nucleoside_phosphorylase_sf"/>
</dbReference>
<dbReference type="RefSeq" id="XP_038741283.1">
    <property type="nucleotide sequence ID" value="XM_038893470.1"/>
</dbReference>
<dbReference type="InterPro" id="IPR007111">
    <property type="entry name" value="NACHT_NTPase"/>
</dbReference>
<dbReference type="InterPro" id="IPR027417">
    <property type="entry name" value="P-loop_NTPase"/>
</dbReference>
<dbReference type="Proteomes" id="UP000781932">
    <property type="component" value="Unassembled WGS sequence"/>
</dbReference>
<dbReference type="PANTHER" id="PTHR46082">
    <property type="entry name" value="ATP/GTP-BINDING PROTEIN-RELATED"/>
    <property type="match status" value="1"/>
</dbReference>